<keyword evidence="2" id="KW-1185">Reference proteome</keyword>
<dbReference type="Proteomes" id="UP000269221">
    <property type="component" value="Unassembled WGS sequence"/>
</dbReference>
<sequence length="92" mass="10010">MASCVESTANGGVLSWEFYHLLERPGDFRLPCWILGQPGSSRCGFSSTAHFTCQDPPCLPGHPTVSIHQPPEFPSFRLGALGVPRDRTARGL</sequence>
<proteinExistence type="predicted"/>
<protein>
    <submittedName>
        <fullName evidence="1">Uncharacterized protein</fullName>
    </submittedName>
</protein>
<reference evidence="1 2" key="1">
    <citation type="submission" date="2018-07" db="EMBL/GenBank/DDBJ databases">
        <title>A high quality draft genome assembly of the barn swallow (H. rustica rustica).</title>
        <authorList>
            <person name="Formenti G."/>
            <person name="Chiara M."/>
            <person name="Poveda L."/>
            <person name="Francoijs K.-J."/>
            <person name="Bonisoli-Alquati A."/>
            <person name="Canova L."/>
            <person name="Gianfranceschi L."/>
            <person name="Horner D.S."/>
            <person name="Saino N."/>
        </authorList>
    </citation>
    <scope>NUCLEOTIDE SEQUENCE [LARGE SCALE GENOMIC DNA]</scope>
    <source>
        <strain evidence="1">Chelidonia</strain>
        <tissue evidence="1">Blood</tissue>
    </source>
</reference>
<evidence type="ECO:0000313" key="1">
    <source>
        <dbReference type="EMBL" id="RMC12834.1"/>
    </source>
</evidence>
<dbReference type="EMBL" id="QRBI01000106">
    <property type="protein sequence ID" value="RMC12834.1"/>
    <property type="molecule type" value="Genomic_DNA"/>
</dbReference>
<comment type="caution">
    <text evidence="1">The sequence shown here is derived from an EMBL/GenBank/DDBJ whole genome shotgun (WGS) entry which is preliminary data.</text>
</comment>
<name>A0A3M0KNL1_HIRRU</name>
<organism evidence="1 2">
    <name type="scientific">Hirundo rustica rustica</name>
    <dbReference type="NCBI Taxonomy" id="333673"/>
    <lineage>
        <taxon>Eukaryota</taxon>
        <taxon>Metazoa</taxon>
        <taxon>Chordata</taxon>
        <taxon>Craniata</taxon>
        <taxon>Vertebrata</taxon>
        <taxon>Euteleostomi</taxon>
        <taxon>Archelosauria</taxon>
        <taxon>Archosauria</taxon>
        <taxon>Dinosauria</taxon>
        <taxon>Saurischia</taxon>
        <taxon>Theropoda</taxon>
        <taxon>Coelurosauria</taxon>
        <taxon>Aves</taxon>
        <taxon>Neognathae</taxon>
        <taxon>Neoaves</taxon>
        <taxon>Telluraves</taxon>
        <taxon>Australaves</taxon>
        <taxon>Passeriformes</taxon>
        <taxon>Sylvioidea</taxon>
        <taxon>Hirundinidae</taxon>
        <taxon>Hirundo</taxon>
    </lineage>
</organism>
<evidence type="ECO:0000313" key="2">
    <source>
        <dbReference type="Proteomes" id="UP000269221"/>
    </source>
</evidence>
<accession>A0A3M0KNL1</accession>
<gene>
    <name evidence="1" type="ORF">DUI87_10359</name>
</gene>
<dbReference type="AlphaFoldDB" id="A0A3M0KNL1"/>